<sequence length="57" mass="6395">MSNNVSESKIYKSLALVKHPEIQNRNLVELGMIPKVSVHDNRVRVTLALPSLESPIK</sequence>
<gene>
    <name evidence="2" type="ORF">S01H1_12174</name>
</gene>
<reference evidence="2" key="1">
    <citation type="journal article" date="2014" name="Front. Microbiol.">
        <title>High frequency of phylogenetically diverse reductive dehalogenase-homologous genes in deep subseafloor sedimentary metagenomes.</title>
        <authorList>
            <person name="Kawai M."/>
            <person name="Futagami T."/>
            <person name="Toyoda A."/>
            <person name="Takaki Y."/>
            <person name="Nishi S."/>
            <person name="Hori S."/>
            <person name="Arai W."/>
            <person name="Tsubouchi T."/>
            <person name="Morono Y."/>
            <person name="Uchiyama I."/>
            <person name="Ito T."/>
            <person name="Fujiyama A."/>
            <person name="Inagaki F."/>
            <person name="Takami H."/>
        </authorList>
    </citation>
    <scope>NUCLEOTIDE SEQUENCE</scope>
    <source>
        <strain evidence="2">Expedition CK06-06</strain>
    </source>
</reference>
<accession>X0STR9</accession>
<dbReference type="InterPro" id="IPR034904">
    <property type="entry name" value="FSCA_dom_sf"/>
</dbReference>
<dbReference type="InterPro" id="IPR002744">
    <property type="entry name" value="MIP18-like"/>
</dbReference>
<dbReference type="AlphaFoldDB" id="X0STR9"/>
<proteinExistence type="predicted"/>
<feature type="domain" description="MIP18 family-like" evidence="1">
    <location>
        <begin position="8"/>
        <end position="55"/>
    </location>
</feature>
<organism evidence="2">
    <name type="scientific">marine sediment metagenome</name>
    <dbReference type="NCBI Taxonomy" id="412755"/>
    <lineage>
        <taxon>unclassified sequences</taxon>
        <taxon>metagenomes</taxon>
        <taxon>ecological metagenomes</taxon>
    </lineage>
</organism>
<name>X0STR9_9ZZZZ</name>
<dbReference type="Pfam" id="PF01883">
    <property type="entry name" value="FeS_assembly_P"/>
    <property type="match status" value="1"/>
</dbReference>
<comment type="caution">
    <text evidence="2">The sequence shown here is derived from an EMBL/GenBank/DDBJ whole genome shotgun (WGS) entry which is preliminary data.</text>
</comment>
<dbReference type="Gene3D" id="3.30.300.130">
    <property type="entry name" value="Fe-S cluster assembly (FSCA)"/>
    <property type="match status" value="1"/>
</dbReference>
<dbReference type="SUPFAM" id="SSF117916">
    <property type="entry name" value="Fe-S cluster assembly (FSCA) domain-like"/>
    <property type="match status" value="1"/>
</dbReference>
<evidence type="ECO:0000259" key="1">
    <source>
        <dbReference type="Pfam" id="PF01883"/>
    </source>
</evidence>
<evidence type="ECO:0000313" key="2">
    <source>
        <dbReference type="EMBL" id="GAF84558.1"/>
    </source>
</evidence>
<protein>
    <recommendedName>
        <fullName evidence="1">MIP18 family-like domain-containing protein</fullName>
    </recommendedName>
</protein>
<dbReference type="EMBL" id="BARS01006232">
    <property type="protein sequence ID" value="GAF84558.1"/>
    <property type="molecule type" value="Genomic_DNA"/>
</dbReference>